<dbReference type="InterPro" id="IPR055275">
    <property type="entry name" value="Ferredox_Rdtase"/>
</dbReference>
<dbReference type="Gene3D" id="3.40.50.720">
    <property type="entry name" value="NAD(P)-binding Rossmann-like Domain"/>
    <property type="match status" value="1"/>
</dbReference>
<feature type="binding site" evidence="10">
    <location>
        <begin position="222"/>
        <end position="223"/>
    </location>
    <ligand>
        <name>NADP(+)</name>
        <dbReference type="ChEBI" id="CHEBI:58349"/>
    </ligand>
</feature>
<feature type="binding site" evidence="9">
    <location>
        <position position="56"/>
    </location>
    <ligand>
        <name>FAD</name>
        <dbReference type="ChEBI" id="CHEBI:57692"/>
    </ligand>
</feature>
<feature type="binding site" evidence="10">
    <location>
        <begin position="176"/>
        <end position="179"/>
    </location>
    <ligand>
        <name>NADP(+)</name>
        <dbReference type="ChEBI" id="CHEBI:58349"/>
    </ligand>
</feature>
<dbReference type="InterPro" id="IPR019727">
    <property type="entry name" value="ATP_synth_F0_fsu_mt_fun"/>
</dbReference>
<comment type="cofactor">
    <cofactor evidence="1 8 9">
        <name>FAD</name>
        <dbReference type="ChEBI" id="CHEBI:57692"/>
    </cofactor>
</comment>
<dbReference type="PIRSF" id="PIRSF000362">
    <property type="entry name" value="FNR"/>
    <property type="match status" value="1"/>
</dbReference>
<protein>
    <recommendedName>
        <fullName evidence="8">NADPH:adrenodoxin oxidoreductase, mitochondrial</fullName>
        <ecNumber evidence="8">1.18.1.6</ecNumber>
    </recommendedName>
</protein>
<evidence type="ECO:0000256" key="9">
    <source>
        <dbReference type="PIRSR" id="PIRSR000362-1"/>
    </source>
</evidence>
<dbReference type="OrthoDB" id="333024at2759"/>
<comment type="catalytic activity">
    <reaction evidence="7 8">
        <text>2 reduced [adrenodoxin] + NADP(+) + H(+) = 2 oxidized [adrenodoxin] + NADPH</text>
        <dbReference type="Rhea" id="RHEA:42312"/>
        <dbReference type="Rhea" id="RHEA-COMP:9998"/>
        <dbReference type="Rhea" id="RHEA-COMP:9999"/>
        <dbReference type="ChEBI" id="CHEBI:15378"/>
        <dbReference type="ChEBI" id="CHEBI:33737"/>
        <dbReference type="ChEBI" id="CHEBI:33738"/>
        <dbReference type="ChEBI" id="CHEBI:57783"/>
        <dbReference type="ChEBI" id="CHEBI:58349"/>
        <dbReference type="EC" id="1.18.1.6"/>
    </reaction>
</comment>
<keyword evidence="8" id="KW-0496">Mitochondrion</keyword>
<keyword evidence="5 8" id="KW-0521">NADP</keyword>
<evidence type="ECO:0000256" key="2">
    <source>
        <dbReference type="ARBA" id="ARBA00008312"/>
    </source>
</evidence>
<dbReference type="EMBL" id="BIMX01000010">
    <property type="protein sequence ID" value="GCE99381.1"/>
    <property type="molecule type" value="Genomic_DNA"/>
</dbReference>
<dbReference type="GO" id="GO:0015986">
    <property type="term" value="P:proton motive force-driven ATP synthesis"/>
    <property type="evidence" value="ECO:0007669"/>
    <property type="project" value="InterPro"/>
</dbReference>
<keyword evidence="6 8" id="KW-0560">Oxidoreductase</keyword>
<dbReference type="PANTHER" id="PTHR48467:SF1">
    <property type="entry name" value="GLUTAMATE SYNTHASE 1 [NADH], CHLOROPLASTIC-LIKE"/>
    <property type="match status" value="1"/>
</dbReference>
<keyword evidence="4 8" id="KW-0274">FAD</keyword>
<accession>A0A4C2E5V1</accession>
<feature type="binding site" evidence="9">
    <location>
        <position position="26"/>
    </location>
    <ligand>
        <name>FAD</name>
        <dbReference type="ChEBI" id="CHEBI:57692"/>
    </ligand>
</feature>
<comment type="similarity">
    <text evidence="2 8">Belongs to the ferredoxin--NADP reductase type 1 family.</text>
</comment>
<dbReference type="AlphaFoldDB" id="A0A4C2E5V1"/>
<evidence type="ECO:0000313" key="12">
    <source>
        <dbReference type="Proteomes" id="UP000301737"/>
    </source>
</evidence>
<feature type="binding site" evidence="9">
    <location>
        <position position="99"/>
    </location>
    <ligand>
        <name>FAD</name>
        <dbReference type="ChEBI" id="CHEBI:57692"/>
    </ligand>
</feature>
<feature type="binding site" evidence="9">
    <location>
        <position position="48"/>
    </location>
    <ligand>
        <name>FAD</name>
        <dbReference type="ChEBI" id="CHEBI:57692"/>
    </ligand>
</feature>
<comment type="caution">
    <text evidence="11">The sequence shown here is derived from an EMBL/GenBank/DDBJ whole genome shotgun (WGS) entry which is preliminary data.</text>
</comment>
<evidence type="ECO:0000256" key="5">
    <source>
        <dbReference type="ARBA" id="ARBA00022857"/>
    </source>
</evidence>
<organism evidence="11 12">
    <name type="scientific">Zygosaccharomyces mellis</name>
    <dbReference type="NCBI Taxonomy" id="42258"/>
    <lineage>
        <taxon>Eukaryota</taxon>
        <taxon>Fungi</taxon>
        <taxon>Dikarya</taxon>
        <taxon>Ascomycota</taxon>
        <taxon>Saccharomycotina</taxon>
        <taxon>Saccharomycetes</taxon>
        <taxon>Saccharomycetales</taxon>
        <taxon>Saccharomycetaceae</taxon>
        <taxon>Zygosaccharomyces</taxon>
    </lineage>
</organism>
<evidence type="ECO:0000256" key="6">
    <source>
        <dbReference type="ARBA" id="ARBA00023002"/>
    </source>
</evidence>
<feature type="binding site" evidence="10">
    <location>
        <position position="234"/>
    </location>
    <ligand>
        <name>NADP(+)</name>
        <dbReference type="ChEBI" id="CHEBI:58349"/>
    </ligand>
</feature>
<dbReference type="SUPFAM" id="SSF51971">
    <property type="entry name" value="Nucleotide-binding domain"/>
    <property type="match status" value="1"/>
</dbReference>
<name>A0A4C2E5V1_9SACH</name>
<dbReference type="Proteomes" id="UP000301737">
    <property type="component" value="Unassembled WGS sequence"/>
</dbReference>
<reference evidence="11 12" key="1">
    <citation type="submission" date="2019-01" db="EMBL/GenBank/DDBJ databases">
        <title>Draft Genome Sequencing of Zygosaccharomyces mellis Ca-7.</title>
        <authorList>
            <person name="Shiwa Y."/>
            <person name="Kanesaki Y."/>
            <person name="Ishige T."/>
            <person name="Mura K."/>
            <person name="Hori T."/>
            <person name="Tamura T."/>
        </authorList>
    </citation>
    <scope>NUCLEOTIDE SEQUENCE [LARGE SCALE GENOMIC DNA]</scope>
    <source>
        <strain evidence="11 12">Ca-7</strain>
    </source>
</reference>
<comment type="subcellular location">
    <subcellularLocation>
        <location evidence="8">Mitochondrion</location>
    </subcellularLocation>
</comment>
<proteinExistence type="inferred from homology"/>
<dbReference type="GO" id="GO:0005739">
    <property type="term" value="C:mitochondrion"/>
    <property type="evidence" value="ECO:0007669"/>
    <property type="project" value="UniProtKB-SubCell"/>
</dbReference>
<evidence type="ECO:0000313" key="11">
    <source>
        <dbReference type="EMBL" id="GCE99381.1"/>
    </source>
</evidence>
<evidence type="ECO:0000256" key="10">
    <source>
        <dbReference type="PIRSR" id="PIRSR000362-2"/>
    </source>
</evidence>
<dbReference type="GO" id="GO:0016491">
    <property type="term" value="F:oxidoreductase activity"/>
    <property type="evidence" value="ECO:0007669"/>
    <property type="project" value="UniProtKB-KW"/>
</dbReference>
<dbReference type="InterPro" id="IPR021163">
    <property type="entry name" value="Ferredox_Rdtase_adrenod"/>
</dbReference>
<evidence type="ECO:0000256" key="4">
    <source>
        <dbReference type="ARBA" id="ARBA00022827"/>
    </source>
</evidence>
<evidence type="ECO:0000256" key="7">
    <source>
        <dbReference type="ARBA" id="ARBA00048933"/>
    </source>
</evidence>
<dbReference type="InterPro" id="IPR036188">
    <property type="entry name" value="FAD/NAD-bd_sf"/>
</dbReference>
<dbReference type="Pfam" id="PF10791">
    <property type="entry name" value="F1F0-ATPsyn_F"/>
    <property type="match status" value="1"/>
</dbReference>
<evidence type="ECO:0000256" key="8">
    <source>
        <dbReference type="PIRNR" id="PIRNR000362"/>
    </source>
</evidence>
<dbReference type="PRINTS" id="PR00419">
    <property type="entry name" value="ADXRDTASE"/>
</dbReference>
<keyword evidence="3 8" id="KW-0285">Flavoprotein</keyword>
<dbReference type="Gene3D" id="3.50.50.60">
    <property type="entry name" value="FAD/NAD(P)-binding domain"/>
    <property type="match status" value="1"/>
</dbReference>
<sequence length="508" mass="57893">MIIDGLSLKFVRWASRRISIIGSGPSGFYTAYRLLNKSPEPIHVTIWEKLPIPYGLSRYGVAPDHPEVKNCEDTFSECAETFGEGRDGRKFSFVGGVRVGSDELPLQQLLKQEDAVILAYGCQSSRALNIPGEDASGVFSSRDFVNWYNGHPDFANDKRFTDFDWSQVRRVGIIGHGNVALDITRVLMTNRLDDIWHPTDISKLAIDKLKQAPIQQVKMIARRDFLHSKFTNRELRELWEIERFGVRGKINAKYFHPGLFTDAQLKDRPFKRRVEMCQEYLTPFDQRTKKNYKKHGPPPVEHSHWELDYLKTPLEIKTNDQGRIESLQLCENELTSENRVKQLPNSELNYKIDLLITSLGYKGQPMPEFKQLAVKWLGNRIASDRGRVLSTQDKPIQRLYAAGWISKGSQGVIAATMQDSFDVADQNIGSAPNAKRIGNVVQFYKSLPQGPAPAVKPTGLIARYKARYFDGENASGKPLWHLALSILVMGYSLEYYFHLRHSKNGEHH</sequence>
<dbReference type="EC" id="1.18.1.6" evidence="8"/>
<keyword evidence="12" id="KW-1185">Reference proteome</keyword>
<dbReference type="PANTHER" id="PTHR48467">
    <property type="entry name" value="GLUTAMATE SYNTHASE 1 [NADH], CHLOROPLASTIC-LIKE"/>
    <property type="match status" value="1"/>
</dbReference>
<gene>
    <name evidence="11" type="primary">ARH1</name>
    <name evidence="11" type="ORF">ZYGM_000146</name>
</gene>
<evidence type="ECO:0000256" key="1">
    <source>
        <dbReference type="ARBA" id="ARBA00001974"/>
    </source>
</evidence>
<evidence type="ECO:0000256" key="3">
    <source>
        <dbReference type="ARBA" id="ARBA00022630"/>
    </source>
</evidence>